<dbReference type="SMART" id="SM00028">
    <property type="entry name" value="TPR"/>
    <property type="match status" value="3"/>
</dbReference>
<dbReference type="KEGG" id="vcn:VOLCADRAFT_116030"/>
<dbReference type="Pfam" id="PF09976">
    <property type="entry name" value="TPR_21"/>
    <property type="match status" value="1"/>
</dbReference>
<dbReference type="Pfam" id="PF13432">
    <property type="entry name" value="TPR_16"/>
    <property type="match status" value="1"/>
</dbReference>
<dbReference type="InterPro" id="IPR018704">
    <property type="entry name" value="SecYEG/CpoB_TPR"/>
</dbReference>
<feature type="region of interest" description="Disordered" evidence="1">
    <location>
        <begin position="166"/>
        <end position="186"/>
    </location>
</feature>
<organism evidence="4">
    <name type="scientific">Volvox carteri f. nagariensis</name>
    <dbReference type="NCBI Taxonomy" id="3068"/>
    <lineage>
        <taxon>Eukaryota</taxon>
        <taxon>Viridiplantae</taxon>
        <taxon>Chlorophyta</taxon>
        <taxon>core chlorophytes</taxon>
        <taxon>Chlorophyceae</taxon>
        <taxon>CS clade</taxon>
        <taxon>Chlamydomonadales</taxon>
        <taxon>Volvocaceae</taxon>
        <taxon>Volvox</taxon>
    </lineage>
</organism>
<evidence type="ECO:0000313" key="3">
    <source>
        <dbReference type="EMBL" id="EFJ52545.1"/>
    </source>
</evidence>
<feature type="compositionally biased region" description="Low complexity" evidence="1">
    <location>
        <begin position="166"/>
        <end position="182"/>
    </location>
</feature>
<evidence type="ECO:0000259" key="2">
    <source>
        <dbReference type="Pfam" id="PF09976"/>
    </source>
</evidence>
<gene>
    <name evidence="3" type="ORF">VOLCADRAFT_116030</name>
</gene>
<feature type="compositionally biased region" description="Polar residues" evidence="1">
    <location>
        <begin position="119"/>
        <end position="132"/>
    </location>
</feature>
<feature type="region of interest" description="Disordered" evidence="1">
    <location>
        <begin position="885"/>
        <end position="944"/>
    </location>
</feature>
<dbReference type="EMBL" id="GL378324">
    <property type="protein sequence ID" value="EFJ52545.1"/>
    <property type="molecule type" value="Genomic_DNA"/>
</dbReference>
<feature type="domain" description="Ancillary SecYEG translocon subunit/Cell division coordinator CpoB TPR" evidence="2">
    <location>
        <begin position="201"/>
        <end position="303"/>
    </location>
</feature>
<dbReference type="OrthoDB" id="435413at2759"/>
<dbReference type="RefSeq" id="XP_002946618.1">
    <property type="nucleotide sequence ID" value="XM_002946572.1"/>
</dbReference>
<dbReference type="InterPro" id="IPR019734">
    <property type="entry name" value="TPR_rpt"/>
</dbReference>
<sequence>MLQVIKIGEGNSVSDLRDACWEALTAWHPDIAASGPGTLRLTGANRRPLSVSSCIADVLTNGDDVFFEVSASAVQAARSSATPSSRQSNSGTSPGRAAMCDAPTAAAATSSAKGGMPTSVASQPLASGQIASPQADEVAAPSSRAAVQAEGQHRAIHVAATEQIRTIGGSTPSGPSTGQATSNDSSRTCEALVPVVRALWLQAEELVAQLHYRGAGDILQQALLLVPEPTSPAHVATLVRLARMWLSAGNPKAAVLWALRAAKQSPGDPEVLELAGDCLREGGRPREAAAQYQSALEALQEGNGEENGAVKGTTDQVSAASGALLRLRLSLAACLAAVPGSSISPPYNNQDLAASLVMAVLERDPGHWEALRLYARIALDRGLREDALKVALRLVVGQPKHRGAKALLSECLPDEASCQPLYDELGIAFPVQTPPEASEAAPNGTLSSSTCSSSTNNSSSTAAALAFVATAVKDFGKVDTCIALLQRAVQLDPANPSYCLNLVHALELRQDLQAALDAGRSYCRHCGSHLAGRPLRDVDALLPSLPELRNPLQTVWYSSQPLWGSAVYAQGHGPDPPTERKEGGCRYCSRRPLSTGQGKVSYSSDQLDELALLFTLAKVLFVGGALTAAARLCDLVEPMRRASAVELHTTLIRNEAAYFGCVMQLLKDYPPPPAWPAQLPHTRLPPQAAADTSAGAGGASASGSSPSPLYLCGDSHCLSAAWRLVNLRGQQRLLRPLLVTGCKVWHLRPSSEFYPKKQFEVTLQLLPDGAQVVLVLGEIDCREGLLLAVQKGKYGSIAEGIDATVAIYMEVLGRMVSERSMEVFVHPVPPVLNETRGVVTLFTAALRNAVTAARNANPTLRQRLHYLDFFNQLLVPRRSAAGASVCATGSSSEPGATGGAVGGLSSSSDEVSREAFADGRPRGEENSGAVAARDDADGSGTAHTGVVGGAAVEGSAAAPAAAAAAGMGLRPDLAFDGTHLAPTYVTELDAALSGVP</sequence>
<dbReference type="GeneID" id="9617764"/>
<feature type="compositionally biased region" description="Low complexity" evidence="1">
    <location>
        <begin position="682"/>
        <end position="694"/>
    </location>
</feature>
<dbReference type="SUPFAM" id="SSF48452">
    <property type="entry name" value="TPR-like"/>
    <property type="match status" value="1"/>
</dbReference>
<feature type="compositionally biased region" description="Low complexity" evidence="1">
    <location>
        <begin position="97"/>
        <end position="112"/>
    </location>
</feature>
<dbReference type="Proteomes" id="UP000001058">
    <property type="component" value="Unassembled WGS sequence"/>
</dbReference>
<name>D8TJI1_VOLCA</name>
<reference evidence="3 4" key="1">
    <citation type="journal article" date="2010" name="Science">
        <title>Genomic analysis of organismal complexity in the multicellular green alga Volvox carteri.</title>
        <authorList>
            <person name="Prochnik S.E."/>
            <person name="Umen J."/>
            <person name="Nedelcu A.M."/>
            <person name="Hallmann A."/>
            <person name="Miller S.M."/>
            <person name="Nishii I."/>
            <person name="Ferris P."/>
            <person name="Kuo A."/>
            <person name="Mitros T."/>
            <person name="Fritz-Laylin L.K."/>
            <person name="Hellsten U."/>
            <person name="Chapman J."/>
            <person name="Simakov O."/>
            <person name="Rensing S.A."/>
            <person name="Terry A."/>
            <person name="Pangilinan J."/>
            <person name="Kapitonov V."/>
            <person name="Jurka J."/>
            <person name="Salamov A."/>
            <person name="Shapiro H."/>
            <person name="Schmutz J."/>
            <person name="Grimwood J."/>
            <person name="Lindquist E."/>
            <person name="Lucas S."/>
            <person name="Grigoriev I.V."/>
            <person name="Schmitt R."/>
            <person name="Kirk D."/>
            <person name="Rokhsar D.S."/>
        </authorList>
    </citation>
    <scope>NUCLEOTIDE SEQUENCE [LARGE SCALE GENOMIC DNA]</scope>
    <source>
        <strain evidence="4">f. Nagariensis / Eve</strain>
    </source>
</reference>
<dbReference type="Gene3D" id="1.25.40.10">
    <property type="entry name" value="Tetratricopeptide repeat domain"/>
    <property type="match status" value="2"/>
</dbReference>
<dbReference type="InParanoid" id="D8TJI1"/>
<feature type="region of interest" description="Disordered" evidence="1">
    <location>
        <begin position="77"/>
        <end position="144"/>
    </location>
</feature>
<accession>D8TJI1</accession>
<feature type="region of interest" description="Disordered" evidence="1">
    <location>
        <begin position="434"/>
        <end position="453"/>
    </location>
</feature>
<dbReference type="AlphaFoldDB" id="D8TJI1"/>
<evidence type="ECO:0000256" key="1">
    <source>
        <dbReference type="SAM" id="MobiDB-lite"/>
    </source>
</evidence>
<proteinExistence type="predicted"/>
<dbReference type="eggNOG" id="ENOG502QXRP">
    <property type="taxonomic scope" value="Eukaryota"/>
</dbReference>
<feature type="region of interest" description="Disordered" evidence="1">
    <location>
        <begin position="682"/>
        <end position="701"/>
    </location>
</feature>
<protein>
    <recommendedName>
        <fullName evidence="2">Ancillary SecYEG translocon subunit/Cell division coordinator CpoB TPR domain-containing protein</fullName>
    </recommendedName>
</protein>
<keyword evidence="4" id="KW-1185">Reference proteome</keyword>
<feature type="compositionally biased region" description="Polar residues" evidence="1">
    <location>
        <begin position="82"/>
        <end position="93"/>
    </location>
</feature>
<evidence type="ECO:0000313" key="4">
    <source>
        <dbReference type="Proteomes" id="UP000001058"/>
    </source>
</evidence>
<feature type="compositionally biased region" description="Basic and acidic residues" evidence="1">
    <location>
        <begin position="910"/>
        <end position="925"/>
    </location>
</feature>
<dbReference type="InterPro" id="IPR011990">
    <property type="entry name" value="TPR-like_helical_dom_sf"/>
</dbReference>